<sequence>MNVLPKPLQNLHSIGEVNAEEDAVLQYFLATDATSKVAQNRVYLVLGRKGAGKTALVRHFTKDDADPLSKPLNLRSYAWNVHAAVQDKRSSDIEAYVASWRYVIATQAASAILEQYPQEIGDAARKLRSFFEENYGNIKVDLANVFSIKRLKFSAATIEPKLAGNSLGSLSLSKEASELGYVIDAVSDEILNLVQEVMGRRKSPKITLHFDELDSGIEKLERDRELMIAGLVLAAQSVRRSLGGQSASIQPFVYLREDIWQAFAFSDRNKITYGASQRLSWSKDTLLDLVNVRIKSLAKSDYSFSDLIDDQQMPGNQPKWDYIVGRTHDRPRDIIAYINLVLERKKPDFLISNGDVSSVRAAYSSYFKGELEDEVKAHWPKWEEAIRAIGDIGYLTFEKIAFKEKYEARRSEGNSISDYERALEILYNYSVIAYLRPRPSGGTDWIWKYKQPDQNFDSKAERFKVHLGLQEFANLRSERRVRHRVSAT</sequence>
<name>A0ABR7AIQ7_9SPHN</name>
<keyword evidence="2" id="KW-1185">Reference proteome</keyword>
<organism evidence="1 2">
    <name type="scientific">Sphingomonas albertensis</name>
    <dbReference type="NCBI Taxonomy" id="2762591"/>
    <lineage>
        <taxon>Bacteria</taxon>
        <taxon>Pseudomonadati</taxon>
        <taxon>Pseudomonadota</taxon>
        <taxon>Alphaproteobacteria</taxon>
        <taxon>Sphingomonadales</taxon>
        <taxon>Sphingomonadaceae</taxon>
        <taxon>Sphingomonas</taxon>
    </lineage>
</organism>
<gene>
    <name evidence="1" type="ORF">H8S47_01405</name>
</gene>
<dbReference type="RefSeq" id="WP_187502159.1">
    <property type="nucleotide sequence ID" value="NZ_CP162536.1"/>
</dbReference>
<reference evidence="1 2" key="1">
    <citation type="submission" date="2020-08" db="EMBL/GenBank/DDBJ databases">
        <title>Putative novel bacterial strains isolated from necrotic wheat leaf tissues caused by Xanthomonas translucens.</title>
        <authorList>
            <person name="Tambong J.T."/>
        </authorList>
    </citation>
    <scope>NUCLEOTIDE SEQUENCE [LARGE SCALE GENOMIC DNA]</scope>
    <source>
        <strain evidence="2">DOAB 1063</strain>
    </source>
</reference>
<accession>A0ABR7AIQ7</accession>
<dbReference type="EMBL" id="JACONT010000002">
    <property type="protein sequence ID" value="MBC3940340.1"/>
    <property type="molecule type" value="Genomic_DNA"/>
</dbReference>
<proteinExistence type="predicted"/>
<dbReference type="InterPro" id="IPR059206">
    <property type="entry name" value="Sll1717-like"/>
</dbReference>
<evidence type="ECO:0000313" key="1">
    <source>
        <dbReference type="EMBL" id="MBC3940340.1"/>
    </source>
</evidence>
<protein>
    <recommendedName>
        <fullName evidence="3">ATP-binding protein</fullName>
    </recommendedName>
</protein>
<evidence type="ECO:0008006" key="3">
    <source>
        <dbReference type="Google" id="ProtNLM"/>
    </source>
</evidence>
<dbReference type="Proteomes" id="UP000597613">
    <property type="component" value="Unassembled WGS sequence"/>
</dbReference>
<comment type="caution">
    <text evidence="1">The sequence shown here is derived from an EMBL/GenBank/DDBJ whole genome shotgun (WGS) entry which is preliminary data.</text>
</comment>
<evidence type="ECO:0000313" key="2">
    <source>
        <dbReference type="Proteomes" id="UP000597613"/>
    </source>
</evidence>
<dbReference type="NCBIfam" id="NF047389">
    <property type="entry name" value="ATPase_Sll1717"/>
    <property type="match status" value="1"/>
</dbReference>